<dbReference type="EnsemblPlants" id="AUR62023561-RA">
    <property type="protein sequence ID" value="AUR62023561-RA:cds"/>
    <property type="gene ID" value="AUR62023561"/>
</dbReference>
<evidence type="ECO:0008006" key="6">
    <source>
        <dbReference type="Google" id="ProtNLM"/>
    </source>
</evidence>
<keyword evidence="5" id="KW-1185">Reference proteome</keyword>
<evidence type="ECO:0000313" key="5">
    <source>
        <dbReference type="Proteomes" id="UP000596660"/>
    </source>
</evidence>
<dbReference type="Gene3D" id="1.10.630.10">
    <property type="entry name" value="Cytochrome P450"/>
    <property type="match status" value="1"/>
</dbReference>
<comment type="cofactor">
    <cofactor evidence="3">
        <name>heme</name>
        <dbReference type="ChEBI" id="CHEBI:30413"/>
    </cofactor>
</comment>
<dbReference type="GO" id="GO:0020037">
    <property type="term" value="F:heme binding"/>
    <property type="evidence" value="ECO:0007669"/>
    <property type="project" value="InterPro"/>
</dbReference>
<dbReference type="GO" id="GO:0004497">
    <property type="term" value="F:monooxygenase activity"/>
    <property type="evidence" value="ECO:0007669"/>
    <property type="project" value="InterPro"/>
</dbReference>
<dbReference type="PRINTS" id="PR00463">
    <property type="entry name" value="EP450I"/>
</dbReference>
<evidence type="ECO:0000256" key="2">
    <source>
        <dbReference type="ARBA" id="ARBA00023004"/>
    </source>
</evidence>
<dbReference type="GO" id="GO:0016125">
    <property type="term" value="P:sterol metabolic process"/>
    <property type="evidence" value="ECO:0007669"/>
    <property type="project" value="TreeGrafter"/>
</dbReference>
<dbReference type="PRINTS" id="PR00385">
    <property type="entry name" value="P450"/>
</dbReference>
<dbReference type="SUPFAM" id="SSF48264">
    <property type="entry name" value="Cytochrome P450"/>
    <property type="match status" value="1"/>
</dbReference>
<dbReference type="AlphaFoldDB" id="A0A803M538"/>
<sequence>MTSIIFLGLVFAIFLLFFRKSRKVKPSTNLPPGKTGWPILGETLDYVRRPAEFIRDRMMKHSHDVFQTSLAGEKIAVFCGPLGNKFIYSNEDKFKPWLPHTFVKALSLKSIDRDTPSLKLFVEQLLNFLKLESLQQYIHVMDSKTRDHVEMYWVPYDEVKVQFLSKEFTFELICLLSFNFHEIDQVKELAERFNTLVKGLMSVPVNLPGTQYNRAMKASKAVLDKLIDLIRKRKLELLENDMNNRDQEIQDDLLTRVLRASDKEGVAFEDDELAGLILGVLFAGLYTSSSAITFVISHLAEYPHVYARVLQGYPKMKYTWNVVCESMRLIPPAPGGFREAITDLCYAGFTTPKGWKVHWNFYSTHKDPKYFPNPEKFEPSRFEATMQPNIFVPFGKGQHMCYGNEYARIKILVFLHNVVTRFRLSKANPPEKLIYTPDPVSVEGLRIRLLPH</sequence>
<dbReference type="InterPro" id="IPR001128">
    <property type="entry name" value="Cyt_P450"/>
</dbReference>
<organism evidence="4 5">
    <name type="scientific">Chenopodium quinoa</name>
    <name type="common">Quinoa</name>
    <dbReference type="NCBI Taxonomy" id="63459"/>
    <lineage>
        <taxon>Eukaryota</taxon>
        <taxon>Viridiplantae</taxon>
        <taxon>Streptophyta</taxon>
        <taxon>Embryophyta</taxon>
        <taxon>Tracheophyta</taxon>
        <taxon>Spermatophyta</taxon>
        <taxon>Magnoliopsida</taxon>
        <taxon>eudicotyledons</taxon>
        <taxon>Gunneridae</taxon>
        <taxon>Pentapetalae</taxon>
        <taxon>Caryophyllales</taxon>
        <taxon>Chenopodiaceae</taxon>
        <taxon>Chenopodioideae</taxon>
        <taxon>Atripliceae</taxon>
        <taxon>Chenopodium</taxon>
    </lineage>
</organism>
<dbReference type="PANTHER" id="PTHR24286:SF53">
    <property type="entry name" value="BETA-AMYRIN 28-OXIDASE-LIKE"/>
    <property type="match status" value="1"/>
</dbReference>
<dbReference type="Proteomes" id="UP000596660">
    <property type="component" value="Unplaced"/>
</dbReference>
<name>A0A803M538_CHEQI</name>
<evidence type="ECO:0000256" key="3">
    <source>
        <dbReference type="PIRSR" id="PIRSR602401-1"/>
    </source>
</evidence>
<reference evidence="4" key="2">
    <citation type="submission" date="2021-03" db="UniProtKB">
        <authorList>
            <consortium name="EnsemblPlants"/>
        </authorList>
    </citation>
    <scope>IDENTIFICATION</scope>
</reference>
<dbReference type="GO" id="GO:0016705">
    <property type="term" value="F:oxidoreductase activity, acting on paired donors, with incorporation or reduction of molecular oxygen"/>
    <property type="evidence" value="ECO:0007669"/>
    <property type="project" value="InterPro"/>
</dbReference>
<keyword evidence="2 3" id="KW-0408">Iron</keyword>
<dbReference type="Gramene" id="AUR62023561-RA">
    <property type="protein sequence ID" value="AUR62023561-RA:cds"/>
    <property type="gene ID" value="AUR62023561"/>
</dbReference>
<dbReference type="InterPro" id="IPR002401">
    <property type="entry name" value="Cyt_P450_E_grp-I"/>
</dbReference>
<dbReference type="PANTHER" id="PTHR24286">
    <property type="entry name" value="CYTOCHROME P450 26"/>
    <property type="match status" value="1"/>
</dbReference>
<dbReference type="InterPro" id="IPR036396">
    <property type="entry name" value="Cyt_P450_sf"/>
</dbReference>
<feature type="binding site" description="axial binding residue" evidence="3">
    <location>
        <position position="401"/>
    </location>
    <ligand>
        <name>heme</name>
        <dbReference type="ChEBI" id="CHEBI:30413"/>
    </ligand>
    <ligandPart>
        <name>Fe</name>
        <dbReference type="ChEBI" id="CHEBI:18248"/>
    </ligandPart>
</feature>
<evidence type="ECO:0000256" key="1">
    <source>
        <dbReference type="ARBA" id="ARBA00022723"/>
    </source>
</evidence>
<protein>
    <recommendedName>
        <fullName evidence="6">Cytochrome P450</fullName>
    </recommendedName>
</protein>
<keyword evidence="3" id="KW-0349">Heme</keyword>
<evidence type="ECO:0000313" key="4">
    <source>
        <dbReference type="EnsemblPlants" id="AUR62023561-RA:cds"/>
    </source>
</evidence>
<keyword evidence="1 3" id="KW-0479">Metal-binding</keyword>
<proteinExistence type="predicted"/>
<dbReference type="Pfam" id="PF00067">
    <property type="entry name" value="p450"/>
    <property type="match status" value="1"/>
</dbReference>
<dbReference type="GO" id="GO:0005506">
    <property type="term" value="F:iron ion binding"/>
    <property type="evidence" value="ECO:0007669"/>
    <property type="project" value="InterPro"/>
</dbReference>
<reference evidence="4" key="1">
    <citation type="journal article" date="2017" name="Nature">
        <title>The genome of Chenopodium quinoa.</title>
        <authorList>
            <person name="Jarvis D.E."/>
            <person name="Ho Y.S."/>
            <person name="Lightfoot D.J."/>
            <person name="Schmoeckel S.M."/>
            <person name="Li B."/>
            <person name="Borm T.J.A."/>
            <person name="Ohyanagi H."/>
            <person name="Mineta K."/>
            <person name="Michell C.T."/>
            <person name="Saber N."/>
            <person name="Kharbatia N.M."/>
            <person name="Rupper R.R."/>
            <person name="Sharp A.R."/>
            <person name="Dally N."/>
            <person name="Boughton B.A."/>
            <person name="Woo Y.H."/>
            <person name="Gao G."/>
            <person name="Schijlen E.G.W.M."/>
            <person name="Guo X."/>
            <person name="Momin A.A."/>
            <person name="Negrao S."/>
            <person name="Al-Babili S."/>
            <person name="Gehring C."/>
            <person name="Roessner U."/>
            <person name="Jung C."/>
            <person name="Murphy K."/>
            <person name="Arold S.T."/>
            <person name="Gojobori T."/>
            <person name="van der Linden C.G."/>
            <person name="van Loo E.N."/>
            <person name="Jellen E.N."/>
            <person name="Maughan P.J."/>
            <person name="Tester M."/>
        </authorList>
    </citation>
    <scope>NUCLEOTIDE SEQUENCE [LARGE SCALE GENOMIC DNA]</scope>
    <source>
        <strain evidence="4">cv. PI 614886</strain>
    </source>
</reference>
<accession>A0A803M538</accession>